<name>X1N032_9ZZZZ</name>
<dbReference type="EMBL" id="BARV01030090">
    <property type="protein sequence ID" value="GAI37377.1"/>
    <property type="molecule type" value="Genomic_DNA"/>
</dbReference>
<keyword evidence="1" id="KW-1133">Transmembrane helix</keyword>
<reference evidence="2" key="1">
    <citation type="journal article" date="2014" name="Front. Microbiol.">
        <title>High frequency of phylogenetically diverse reductive dehalogenase-homologous genes in deep subseafloor sedimentary metagenomes.</title>
        <authorList>
            <person name="Kawai M."/>
            <person name="Futagami T."/>
            <person name="Toyoda A."/>
            <person name="Takaki Y."/>
            <person name="Nishi S."/>
            <person name="Hori S."/>
            <person name="Arai W."/>
            <person name="Tsubouchi T."/>
            <person name="Morono Y."/>
            <person name="Uchiyama I."/>
            <person name="Ito T."/>
            <person name="Fujiyama A."/>
            <person name="Inagaki F."/>
            <person name="Takami H."/>
        </authorList>
    </citation>
    <scope>NUCLEOTIDE SEQUENCE</scope>
    <source>
        <strain evidence="2">Expedition CK06-06</strain>
    </source>
</reference>
<feature type="non-terminal residue" evidence="2">
    <location>
        <position position="1"/>
    </location>
</feature>
<keyword evidence="1" id="KW-0472">Membrane</keyword>
<organism evidence="2">
    <name type="scientific">marine sediment metagenome</name>
    <dbReference type="NCBI Taxonomy" id="412755"/>
    <lineage>
        <taxon>unclassified sequences</taxon>
        <taxon>metagenomes</taxon>
        <taxon>ecological metagenomes</taxon>
    </lineage>
</organism>
<evidence type="ECO:0000256" key="1">
    <source>
        <dbReference type="SAM" id="Phobius"/>
    </source>
</evidence>
<accession>X1N032</accession>
<feature type="transmembrane region" description="Helical" evidence="1">
    <location>
        <begin position="158"/>
        <end position="178"/>
    </location>
</feature>
<sequence length="217" mass="24681">ARVEAPQAPAESSQPIASGGFPLTFKAEMDASLSPALWLVKWFLLIPHFFVLPFLWVGFAVSWIVALFAILFTGRYPHGLFDYNVGVMRWTWRVAFYCYQALGTDRYPPFSLRPGGYPADLDVTYPERLSPGLALVKWWLLAIPHYIVIGVFQGGAGFYSWGLVTILTMFAAITLLFTGRYPKDIFRLVVGMNRWAFRVFAYAALMTDKYPPFRLDE</sequence>
<comment type="caution">
    <text evidence="2">The sequence shown here is derived from an EMBL/GenBank/DDBJ whole genome shotgun (WGS) entry which is preliminary data.</text>
</comment>
<dbReference type="InterPro" id="IPR025498">
    <property type="entry name" value="DUF4389"/>
</dbReference>
<evidence type="ECO:0008006" key="3">
    <source>
        <dbReference type="Google" id="ProtNLM"/>
    </source>
</evidence>
<keyword evidence="1" id="KW-0812">Transmembrane</keyword>
<feature type="transmembrane region" description="Helical" evidence="1">
    <location>
        <begin position="42"/>
        <end position="72"/>
    </location>
</feature>
<dbReference type="Pfam" id="PF14333">
    <property type="entry name" value="DUF4389"/>
    <property type="match status" value="2"/>
</dbReference>
<feature type="transmembrane region" description="Helical" evidence="1">
    <location>
        <begin position="135"/>
        <end position="152"/>
    </location>
</feature>
<dbReference type="AlphaFoldDB" id="X1N032"/>
<proteinExistence type="predicted"/>
<evidence type="ECO:0000313" key="2">
    <source>
        <dbReference type="EMBL" id="GAI37377.1"/>
    </source>
</evidence>
<protein>
    <recommendedName>
        <fullName evidence="3">DUF4389 domain-containing protein</fullName>
    </recommendedName>
</protein>
<gene>
    <name evidence="2" type="ORF">S06H3_47850</name>
</gene>